<dbReference type="GO" id="GO:0005975">
    <property type="term" value="P:carbohydrate metabolic process"/>
    <property type="evidence" value="ECO:0007669"/>
    <property type="project" value="InterPro"/>
</dbReference>
<reference evidence="2 3" key="1">
    <citation type="journal article" date="2010" name="J. Bacteriol.">
        <title>Genome sequence of the oligotrophic marine Gammaproteobacterium HTCC2143, isolated from the Oregon Coast.</title>
        <authorList>
            <person name="Oh H.M."/>
            <person name="Kang I."/>
            <person name="Ferriera S."/>
            <person name="Giovannoni S.J."/>
            <person name="Cho J.C."/>
        </authorList>
    </citation>
    <scope>NUCLEOTIDE SEQUENCE [LARGE SCALE GENOMIC DNA]</scope>
    <source>
        <strain evidence="2 3">HTCC2143</strain>
    </source>
</reference>
<dbReference type="PANTHER" id="PTHR43863">
    <property type="entry name" value="HYDROLASE, PUTATIVE (AFU_ORTHOLOGUE AFUA_1G03140)-RELATED"/>
    <property type="match status" value="1"/>
</dbReference>
<dbReference type="AlphaFoldDB" id="A0YHV9"/>
<dbReference type="SUPFAM" id="SSF74650">
    <property type="entry name" value="Galactose mutarotase-like"/>
    <property type="match status" value="1"/>
</dbReference>
<dbReference type="CDD" id="cd14752">
    <property type="entry name" value="GH31_N"/>
    <property type="match status" value="1"/>
</dbReference>
<name>A0YHV9_9GAMM</name>
<dbReference type="PANTHER" id="PTHR43863:SF2">
    <property type="entry name" value="MALTASE-GLUCOAMYLASE"/>
    <property type="match status" value="1"/>
</dbReference>
<dbReference type="eggNOG" id="COG1501">
    <property type="taxonomic scope" value="Bacteria"/>
</dbReference>
<dbReference type="Pfam" id="PF13802">
    <property type="entry name" value="Gal_mutarotas_2"/>
    <property type="match status" value="1"/>
</dbReference>
<keyword evidence="3" id="KW-1185">Reference proteome</keyword>
<proteinExistence type="predicted"/>
<dbReference type="EMBL" id="AAVT01000026">
    <property type="protein sequence ID" value="EAW29574.1"/>
    <property type="molecule type" value="Genomic_DNA"/>
</dbReference>
<comment type="caution">
    <text evidence="2">The sequence shown here is derived from an EMBL/GenBank/DDBJ whole genome shotgun (WGS) entry which is preliminary data.</text>
</comment>
<feature type="domain" description="Glycoside hydrolase family 31 N-terminal" evidence="1">
    <location>
        <begin position="67"/>
        <end position="202"/>
    </location>
</feature>
<dbReference type="InterPro" id="IPR025887">
    <property type="entry name" value="Glyco_hydro_31_N_dom"/>
</dbReference>
<gene>
    <name evidence="2" type="ORF">GP2143_00020</name>
</gene>
<protein>
    <recommendedName>
        <fullName evidence="1">Glycoside hydrolase family 31 N-terminal domain-containing protein</fullName>
    </recommendedName>
</protein>
<dbReference type="Gene3D" id="2.60.40.1760">
    <property type="entry name" value="glycosyl hydrolase (family 31)"/>
    <property type="match status" value="1"/>
</dbReference>
<evidence type="ECO:0000313" key="3">
    <source>
        <dbReference type="Proteomes" id="UP000004931"/>
    </source>
</evidence>
<dbReference type="Gene3D" id="2.60.40.1180">
    <property type="entry name" value="Golgi alpha-mannosidase II"/>
    <property type="match status" value="1"/>
</dbReference>
<dbReference type="InterPro" id="IPR051816">
    <property type="entry name" value="Glycosyl_Hydrolase_31"/>
</dbReference>
<dbReference type="InterPro" id="IPR013780">
    <property type="entry name" value="Glyco_hydro_b"/>
</dbReference>
<dbReference type="STRING" id="247633.GP2143_00020"/>
<dbReference type="GO" id="GO:0030246">
    <property type="term" value="F:carbohydrate binding"/>
    <property type="evidence" value="ECO:0007669"/>
    <property type="project" value="InterPro"/>
</dbReference>
<sequence>MSHFNSTAPAWNDIPPLDVCSIAVPTQTGAVSVATTAGQLVISMHNFGVRLRFGECQFGDYGMLIKEPPAVIPVVTNSENLTIIEGGGHTLTLHHQPLSFELLKDSQCIQQSPTDSHFVRQFRPPPVARVDQGWFISPELESSEPVYGLGEKWGSLNKRGQLIRFCNEDALDVNGEASYKNTPFAWSPNGWGAFVHTPAPVTHGVGFAPWSQRAYSMLVAPCLKPGGEVECYLPHLNNSHWCKFPSGEPFESGRTHQLTLSLNDIAVFVPEVTQIPLGPDVAYTDALTSGSLIASLWTN</sequence>
<dbReference type="Proteomes" id="UP000004931">
    <property type="component" value="Unassembled WGS sequence"/>
</dbReference>
<dbReference type="GO" id="GO:0003824">
    <property type="term" value="F:catalytic activity"/>
    <property type="evidence" value="ECO:0007669"/>
    <property type="project" value="InterPro"/>
</dbReference>
<dbReference type="InterPro" id="IPR011013">
    <property type="entry name" value="Gal_mutarotase_sf_dom"/>
</dbReference>
<accession>A0YHV9</accession>
<evidence type="ECO:0000259" key="1">
    <source>
        <dbReference type="Pfam" id="PF13802"/>
    </source>
</evidence>
<organism evidence="2 3">
    <name type="scientific">marine gamma proteobacterium HTCC2143</name>
    <dbReference type="NCBI Taxonomy" id="247633"/>
    <lineage>
        <taxon>Bacteria</taxon>
        <taxon>Pseudomonadati</taxon>
        <taxon>Pseudomonadota</taxon>
        <taxon>Gammaproteobacteria</taxon>
        <taxon>Cellvibrionales</taxon>
        <taxon>Spongiibacteraceae</taxon>
        <taxon>BD1-7 clade</taxon>
    </lineage>
</organism>
<evidence type="ECO:0000313" key="2">
    <source>
        <dbReference type="EMBL" id="EAW29574.1"/>
    </source>
</evidence>
<dbReference type="SUPFAM" id="SSF51011">
    <property type="entry name" value="Glycosyl hydrolase domain"/>
    <property type="match status" value="1"/>
</dbReference>